<sequence length="135" mass="14795">MEALGKAFTKETEIQGVNRADFVLRSLAEDQWKEPLIIVGHAVTLAVAMALASPQKCKKESGDGLWSITSFIDLVEEDSIDRVNLGIRFPPGSVVALHRAGKRPPFLYQFCPNVVPPLSYGDVYSSRPIIEPIAS</sequence>
<reference evidence="1 2" key="1">
    <citation type="submission" date="2019-10" db="EMBL/GenBank/DDBJ databases">
        <title>Assembly and Annotation for the nematode Trichostrongylus colubriformis.</title>
        <authorList>
            <person name="Martin J."/>
        </authorList>
    </citation>
    <scope>NUCLEOTIDE SEQUENCE [LARGE SCALE GENOMIC DNA]</scope>
    <source>
        <strain evidence="1">G859</strain>
        <tissue evidence="1">Whole worm</tissue>
    </source>
</reference>
<organism evidence="1 2">
    <name type="scientific">Trichostrongylus colubriformis</name>
    <name type="common">Black scour worm</name>
    <dbReference type="NCBI Taxonomy" id="6319"/>
    <lineage>
        <taxon>Eukaryota</taxon>
        <taxon>Metazoa</taxon>
        <taxon>Ecdysozoa</taxon>
        <taxon>Nematoda</taxon>
        <taxon>Chromadorea</taxon>
        <taxon>Rhabditida</taxon>
        <taxon>Rhabditina</taxon>
        <taxon>Rhabditomorpha</taxon>
        <taxon>Strongyloidea</taxon>
        <taxon>Trichostrongylidae</taxon>
        <taxon>Trichostrongylus</taxon>
    </lineage>
</organism>
<accession>A0AAN8FPY2</accession>
<keyword evidence="2" id="KW-1185">Reference proteome</keyword>
<gene>
    <name evidence="1" type="ORF">GCK32_017813</name>
</gene>
<protein>
    <submittedName>
        <fullName evidence="1">Uncharacterized protein</fullName>
    </submittedName>
</protein>
<comment type="caution">
    <text evidence="1">The sequence shown here is derived from an EMBL/GenBank/DDBJ whole genome shotgun (WGS) entry which is preliminary data.</text>
</comment>
<evidence type="ECO:0000313" key="1">
    <source>
        <dbReference type="EMBL" id="KAK5981084.1"/>
    </source>
</evidence>
<dbReference type="AlphaFoldDB" id="A0AAN8FPY2"/>
<name>A0AAN8FPY2_TRICO</name>
<dbReference type="Proteomes" id="UP001331761">
    <property type="component" value="Unassembled WGS sequence"/>
</dbReference>
<evidence type="ECO:0000313" key="2">
    <source>
        <dbReference type="Proteomes" id="UP001331761"/>
    </source>
</evidence>
<proteinExistence type="predicted"/>
<dbReference type="EMBL" id="WIXE01006679">
    <property type="protein sequence ID" value="KAK5981084.1"/>
    <property type="molecule type" value="Genomic_DNA"/>
</dbReference>